<dbReference type="PANTHER" id="PTHR47691">
    <property type="entry name" value="REGULATOR-RELATED"/>
    <property type="match status" value="1"/>
</dbReference>
<dbReference type="PRINTS" id="PR00364">
    <property type="entry name" value="DISEASERSIST"/>
</dbReference>
<dbReference type="Gene3D" id="3.40.50.300">
    <property type="entry name" value="P-loop containing nucleotide triphosphate hydrolases"/>
    <property type="match status" value="1"/>
</dbReference>
<evidence type="ECO:0000313" key="3">
    <source>
        <dbReference type="Proteomes" id="UP001165136"/>
    </source>
</evidence>
<name>A0A9W6VD62_9PSEU</name>
<dbReference type="Pfam" id="PF13191">
    <property type="entry name" value="AAA_16"/>
    <property type="match status" value="1"/>
</dbReference>
<dbReference type="AlphaFoldDB" id="A0A9W6VD62"/>
<gene>
    <name evidence="2" type="ORF">Atai01_35720</name>
</gene>
<evidence type="ECO:0000259" key="1">
    <source>
        <dbReference type="Pfam" id="PF13191"/>
    </source>
</evidence>
<dbReference type="InterPro" id="IPR041664">
    <property type="entry name" value="AAA_16"/>
</dbReference>
<feature type="domain" description="Orc1-like AAA ATPase" evidence="1">
    <location>
        <begin position="61"/>
        <end position="176"/>
    </location>
</feature>
<accession>A0A9W6VD62</accession>
<sequence length="715" mass="76731">MSAGVGSDEPEDSLEVRNLMPGSAGAVVQADRIEKVVLTQASAPAPHRTRVPCQVPAAKGRFVNRRRELARARRLVDVGGRRPPRILVVGGMPGVGKSALGFRVAESVRESYSGGVLYINFTELRGGPEPAVSDALVSCLRALGVADAVIPSSLAELTKLFRSHTADEPVLVMLDDVTETGQVRPLVPAAPGSAVLVTSTGRLPELSLDGAELLWLEPLDQTSGERLIKGVCRRAGEEPDALAELVELCGRLPIALEIAAARLRDRPGLSVRALCAEIADTSRGLAALSVGREARVSAVFSLSYRDLPAAAQRMYRLLGALPFRDFDLGLVAVAAGAEQAVAEELLDLLVGAGLLSENADGRCGFHGLVRRHAIDQAHVEDSEDEQINALHRTVRYLLIRTVSADLAAMDSGRLRITPSTEIVRGVTDPFAGEHPKARALDWLDAERANLLAAMKAAADRGWHDMCWQLAESVTALYVSRRYLVDWAESATIGANSAHLGKNAAAEARLRSFGSRAWTELGDLDRAGRELNAALPLAERAGNPRLLASVWEMVARYRDHAEPAAAGQAYDRALELFAGADDGRGVAFTTYFHGRSLAMRARWAEALDVLERARDLVAEVDDERMRGRVLTTLGTTLGRLGRDTEAVEALRQAIGLLGGHRHFEAQAWEALGEIAISAGDAAYGREALRRAVEIHTDLGGPDAERLRVKLAGLPEA</sequence>
<keyword evidence="3" id="KW-1185">Reference proteome</keyword>
<dbReference type="SUPFAM" id="SSF48452">
    <property type="entry name" value="TPR-like"/>
    <property type="match status" value="1"/>
</dbReference>
<organism evidence="2 3">
    <name type="scientific">Amycolatopsis taiwanensis</name>
    <dbReference type="NCBI Taxonomy" id="342230"/>
    <lineage>
        <taxon>Bacteria</taxon>
        <taxon>Bacillati</taxon>
        <taxon>Actinomycetota</taxon>
        <taxon>Actinomycetes</taxon>
        <taxon>Pseudonocardiales</taxon>
        <taxon>Pseudonocardiaceae</taxon>
        <taxon>Amycolatopsis</taxon>
    </lineage>
</organism>
<proteinExistence type="predicted"/>
<protein>
    <recommendedName>
        <fullName evidence="1">Orc1-like AAA ATPase domain-containing protein</fullName>
    </recommendedName>
</protein>
<dbReference type="RefSeq" id="WP_285487579.1">
    <property type="nucleotide sequence ID" value="NZ_BSTI01000007.1"/>
</dbReference>
<dbReference type="Gene3D" id="1.25.40.10">
    <property type="entry name" value="Tetratricopeptide repeat domain"/>
    <property type="match status" value="2"/>
</dbReference>
<dbReference type="EMBL" id="BSTI01000007">
    <property type="protein sequence ID" value="GLY66953.1"/>
    <property type="molecule type" value="Genomic_DNA"/>
</dbReference>
<reference evidence="2" key="1">
    <citation type="submission" date="2023-03" db="EMBL/GenBank/DDBJ databases">
        <title>Amycolatopsis taiwanensis NBRC 103393.</title>
        <authorList>
            <person name="Ichikawa N."/>
            <person name="Sato H."/>
            <person name="Tonouchi N."/>
        </authorList>
    </citation>
    <scope>NUCLEOTIDE SEQUENCE</scope>
    <source>
        <strain evidence="2">NBRC 103393</strain>
    </source>
</reference>
<dbReference type="InterPro" id="IPR027417">
    <property type="entry name" value="P-loop_NTPase"/>
</dbReference>
<dbReference type="Proteomes" id="UP001165136">
    <property type="component" value="Unassembled WGS sequence"/>
</dbReference>
<dbReference type="PANTHER" id="PTHR47691:SF3">
    <property type="entry name" value="HTH-TYPE TRANSCRIPTIONAL REGULATOR RV0890C-RELATED"/>
    <property type="match status" value="1"/>
</dbReference>
<dbReference type="Pfam" id="PF13424">
    <property type="entry name" value="TPR_12"/>
    <property type="match status" value="1"/>
</dbReference>
<comment type="caution">
    <text evidence="2">The sequence shown here is derived from an EMBL/GenBank/DDBJ whole genome shotgun (WGS) entry which is preliminary data.</text>
</comment>
<dbReference type="SUPFAM" id="SSF52540">
    <property type="entry name" value="P-loop containing nucleoside triphosphate hydrolases"/>
    <property type="match status" value="1"/>
</dbReference>
<dbReference type="InterPro" id="IPR011990">
    <property type="entry name" value="TPR-like_helical_dom_sf"/>
</dbReference>
<evidence type="ECO:0000313" key="2">
    <source>
        <dbReference type="EMBL" id="GLY66953.1"/>
    </source>
</evidence>